<protein>
    <recommendedName>
        <fullName evidence="3">STAS/SEC14 domain-containing protein</fullName>
    </recommendedName>
</protein>
<dbReference type="RefSeq" id="WP_053256765.1">
    <property type="nucleotide sequence ID" value="NZ_CBCRXZ010000011.1"/>
</dbReference>
<dbReference type="GeneID" id="61639551"/>
<dbReference type="Proteomes" id="UP000218682">
    <property type="component" value="Chromosome I"/>
</dbReference>
<reference evidence="1 2" key="1">
    <citation type="submission" date="2017-09" db="EMBL/GenBank/DDBJ databases">
        <authorList>
            <person name="Varghese N."/>
            <person name="Submissions S."/>
        </authorList>
    </citation>
    <scope>NUCLEOTIDE SEQUENCE [LARGE SCALE GENOMIC DNA]</scope>
    <source>
        <strain evidence="2">ATCC 13525 / DSM 50090 / JCM 5963 / NBRC 14160 / NCIMB 9046 / NCTC 10038 / VKM B-894</strain>
    </source>
</reference>
<evidence type="ECO:0008006" key="3">
    <source>
        <dbReference type="Google" id="ProtNLM"/>
    </source>
</evidence>
<keyword evidence="2" id="KW-1185">Reference proteome</keyword>
<dbReference type="EMBL" id="LT907842">
    <property type="protein sequence ID" value="SNY13733.1"/>
    <property type="molecule type" value="Genomic_DNA"/>
</dbReference>
<name>A0ABY1TM54_PSEFL</name>
<accession>A0ABY1TM54</accession>
<organism evidence="1 2">
    <name type="scientific">Pseudomonas fluorescens</name>
    <dbReference type="NCBI Taxonomy" id="294"/>
    <lineage>
        <taxon>Bacteria</taxon>
        <taxon>Pseudomonadati</taxon>
        <taxon>Pseudomonadota</taxon>
        <taxon>Gammaproteobacteria</taxon>
        <taxon>Pseudomonadales</taxon>
        <taxon>Pseudomonadaceae</taxon>
        <taxon>Pseudomonas</taxon>
    </lineage>
</organism>
<evidence type="ECO:0000313" key="2">
    <source>
        <dbReference type="Proteomes" id="UP000218682"/>
    </source>
</evidence>
<sequence>MQIDLKVPGALTRQTVKQLIASVDDSDHVQLRVTLAGIAFISTTDVGNQNTDNLLFRFETWCAGNGYVGLMAASDDSWVDQVFNDLKNNWPKPKSDYIED</sequence>
<evidence type="ECO:0000313" key="1">
    <source>
        <dbReference type="EMBL" id="SNY13733.1"/>
    </source>
</evidence>
<proteinExistence type="predicted"/>
<gene>
    <name evidence="1" type="ORF">SAMN04488487_5798</name>
</gene>